<protein>
    <submittedName>
        <fullName evidence="2">Uncharacterized protein</fullName>
    </submittedName>
</protein>
<feature type="region of interest" description="Disordered" evidence="1">
    <location>
        <begin position="153"/>
        <end position="183"/>
    </location>
</feature>
<evidence type="ECO:0000256" key="1">
    <source>
        <dbReference type="SAM" id="MobiDB-lite"/>
    </source>
</evidence>
<feature type="compositionally biased region" description="Acidic residues" evidence="1">
    <location>
        <begin position="153"/>
        <end position="164"/>
    </location>
</feature>
<keyword evidence="2" id="KW-0614">Plasmid</keyword>
<organism evidence="2 3">
    <name type="scientific">Natrinema versiforme</name>
    <dbReference type="NCBI Taxonomy" id="88724"/>
    <lineage>
        <taxon>Archaea</taxon>
        <taxon>Methanobacteriati</taxon>
        <taxon>Methanobacteriota</taxon>
        <taxon>Stenosarchaea group</taxon>
        <taxon>Halobacteria</taxon>
        <taxon>Halobacteriales</taxon>
        <taxon>Natrialbaceae</taxon>
        <taxon>Natrinema</taxon>
    </lineage>
</organism>
<dbReference type="OrthoDB" id="50488at2157"/>
<reference evidence="3" key="1">
    <citation type="submission" date="2019-05" db="EMBL/GenBank/DDBJ databases">
        <title>Genome sequence and methylation pattern of the halophilic Archaeon Natrinema versiforme BOL5-4.</title>
        <authorList>
            <person name="DasSarma P."/>
            <person name="Anton B.P."/>
            <person name="DasSarma S.L."/>
            <person name="Martinez F.L."/>
            <person name="Guzman D."/>
            <person name="Roberts R.J."/>
            <person name="DasSarma S."/>
        </authorList>
    </citation>
    <scope>NUCLEOTIDE SEQUENCE [LARGE SCALE GENOMIC DNA]</scope>
    <source>
        <strain evidence="3">BOL5-4</strain>
        <plasmid evidence="3">pnve414</plasmid>
    </source>
</reference>
<dbReference type="PROSITE" id="PS51257">
    <property type="entry name" value="PROKAR_LIPOPROTEIN"/>
    <property type="match status" value="1"/>
</dbReference>
<dbReference type="KEGG" id="nvr:FEJ81_21340"/>
<feature type="compositionally biased region" description="Basic and acidic residues" evidence="1">
    <location>
        <begin position="167"/>
        <end position="183"/>
    </location>
</feature>
<proteinExistence type="predicted"/>
<evidence type="ECO:0000313" key="3">
    <source>
        <dbReference type="Proteomes" id="UP000302218"/>
    </source>
</evidence>
<gene>
    <name evidence="2" type="ORF">FEJ81_21340</name>
</gene>
<dbReference type="AlphaFoldDB" id="A0A4P8WML2"/>
<dbReference type="RefSeq" id="WP_138247227.1">
    <property type="nucleotide sequence ID" value="NZ_CP040332.1"/>
</dbReference>
<evidence type="ECO:0000313" key="2">
    <source>
        <dbReference type="EMBL" id="QCS44837.1"/>
    </source>
</evidence>
<name>A0A4P8WML2_9EURY</name>
<dbReference type="Proteomes" id="UP000302218">
    <property type="component" value="Plasmid pNVE414"/>
</dbReference>
<sequence>MTTPLTRRRFGLGAIGATAVLGSGCLSDLTGSDDHEHEHEDPPWEWGGLYDLDSGTYAYTYQEGPDPDMQFAFVSAEEGGDHGLYHAGETATDLFEHGDADVSVTDGETVQPSSDTLYRVDFADSGETTMELEVESGGYYSIFTAHVPDEFEAELLSEDGEELSPDATERHSTHGHSDDGHEE</sequence>
<accession>A0A4P8WML2</accession>
<dbReference type="EMBL" id="CP040332">
    <property type="protein sequence ID" value="QCS44837.1"/>
    <property type="molecule type" value="Genomic_DNA"/>
</dbReference>
<geneLocation type="plasmid" evidence="3">
    <name>pnve414</name>
</geneLocation>
<dbReference type="GeneID" id="40267874"/>